<name>A0A9N9TPP4_PHYSR</name>
<keyword evidence="5 8" id="KW-1133">Transmembrane helix</keyword>
<dbReference type="GO" id="GO:0005044">
    <property type="term" value="F:scavenger receptor activity"/>
    <property type="evidence" value="ECO:0007669"/>
    <property type="project" value="TreeGrafter"/>
</dbReference>
<proteinExistence type="inferred from homology"/>
<feature type="transmembrane region" description="Helical" evidence="8">
    <location>
        <begin position="12"/>
        <end position="30"/>
    </location>
</feature>
<dbReference type="AlphaFoldDB" id="A0A9N9TPP4"/>
<evidence type="ECO:0000256" key="3">
    <source>
        <dbReference type="ARBA" id="ARBA00022475"/>
    </source>
</evidence>
<dbReference type="PANTHER" id="PTHR11923:SF93">
    <property type="entry name" value="GH07959P-RELATED"/>
    <property type="match status" value="1"/>
</dbReference>
<dbReference type="InterPro" id="IPR002159">
    <property type="entry name" value="CD36_fam"/>
</dbReference>
<evidence type="ECO:0000256" key="7">
    <source>
        <dbReference type="ARBA" id="ARBA00023180"/>
    </source>
</evidence>
<keyword evidence="6 8" id="KW-0472">Membrane</keyword>
<evidence type="ECO:0000256" key="8">
    <source>
        <dbReference type="SAM" id="Phobius"/>
    </source>
</evidence>
<dbReference type="Proteomes" id="UP001153712">
    <property type="component" value="Chromosome 5"/>
</dbReference>
<evidence type="ECO:0008006" key="11">
    <source>
        <dbReference type="Google" id="ProtNLM"/>
    </source>
</evidence>
<evidence type="ECO:0000256" key="2">
    <source>
        <dbReference type="ARBA" id="ARBA00010532"/>
    </source>
</evidence>
<comment type="similarity">
    <text evidence="2">Belongs to the CD36 family.</text>
</comment>
<dbReference type="EMBL" id="OU900098">
    <property type="protein sequence ID" value="CAG9862239.1"/>
    <property type="molecule type" value="Genomic_DNA"/>
</dbReference>
<evidence type="ECO:0000256" key="4">
    <source>
        <dbReference type="ARBA" id="ARBA00022692"/>
    </source>
</evidence>
<dbReference type="PRINTS" id="PR01609">
    <property type="entry name" value="CD36FAMILY"/>
</dbReference>
<dbReference type="OrthoDB" id="514335at2759"/>
<protein>
    <recommendedName>
        <fullName evidence="11">Protein croquemort-like</fullName>
    </recommendedName>
</protein>
<dbReference type="GO" id="GO:0005886">
    <property type="term" value="C:plasma membrane"/>
    <property type="evidence" value="ECO:0007669"/>
    <property type="project" value="UniProtKB-SubCell"/>
</dbReference>
<dbReference type="PANTHER" id="PTHR11923">
    <property type="entry name" value="SCAVENGER RECEPTOR CLASS B TYPE-1 SR-B1"/>
    <property type="match status" value="1"/>
</dbReference>
<sequence>MQSRKQCCQICLLFSGIVLICIGASIIIFFEPVYEFVINYNLKFAPGKPAYDNWLRSPPVQTDYYFFNWTNAGNINASVKPEFSETGPYRFYEIKGKANVTWNENFVEYATTTTAFFDGKPSDRNLSDVITTINPVALSISYSTRFQNFWAKKLVSFGLSSKIQNISITKSVGELLYDGYDDPILGLLSKIMSAPKKGGFMFGRNGTAGLDGTYAMYYKNDEKFGTILRWNGESHMDYYKGNCNYIGGSAGEFLPLNRRRDRILLYSSDLCKTLVLNYVEDVTVKGVKGFKYSAEYGFDNGTEYPENSCFCTGECMPTGVFNVSSCRLGSPTMLSFPHFFNADPIYRDSVKGMRPNKTLHEFYMIVEPKAGIIMEVQAPMQVNMLLQPVSNIRLFQKVPKIVMPIFYVVHTAHLSDEIAEGLRFLQNLPDYGVYFLYSEVILGCIISAIGVCWIVLRHKSGGWSKKNKTTSIILPEQVPLNEKNTGIGWR</sequence>
<evidence type="ECO:0000313" key="9">
    <source>
        <dbReference type="EMBL" id="CAG9862239.1"/>
    </source>
</evidence>
<feature type="transmembrane region" description="Helical" evidence="8">
    <location>
        <begin position="434"/>
        <end position="456"/>
    </location>
</feature>
<dbReference type="Pfam" id="PF01130">
    <property type="entry name" value="CD36"/>
    <property type="match status" value="1"/>
</dbReference>
<keyword evidence="3" id="KW-1003">Cell membrane</keyword>
<dbReference type="GO" id="GO:0005737">
    <property type="term" value="C:cytoplasm"/>
    <property type="evidence" value="ECO:0007669"/>
    <property type="project" value="TreeGrafter"/>
</dbReference>
<evidence type="ECO:0000313" key="10">
    <source>
        <dbReference type="Proteomes" id="UP001153712"/>
    </source>
</evidence>
<keyword evidence="4 8" id="KW-0812">Transmembrane</keyword>
<evidence type="ECO:0000256" key="5">
    <source>
        <dbReference type="ARBA" id="ARBA00022989"/>
    </source>
</evidence>
<keyword evidence="7" id="KW-0325">Glycoprotein</keyword>
<evidence type="ECO:0000256" key="1">
    <source>
        <dbReference type="ARBA" id="ARBA00004236"/>
    </source>
</evidence>
<organism evidence="9 10">
    <name type="scientific">Phyllotreta striolata</name>
    <name type="common">Striped flea beetle</name>
    <name type="synonym">Crioceris striolata</name>
    <dbReference type="NCBI Taxonomy" id="444603"/>
    <lineage>
        <taxon>Eukaryota</taxon>
        <taxon>Metazoa</taxon>
        <taxon>Ecdysozoa</taxon>
        <taxon>Arthropoda</taxon>
        <taxon>Hexapoda</taxon>
        <taxon>Insecta</taxon>
        <taxon>Pterygota</taxon>
        <taxon>Neoptera</taxon>
        <taxon>Endopterygota</taxon>
        <taxon>Coleoptera</taxon>
        <taxon>Polyphaga</taxon>
        <taxon>Cucujiformia</taxon>
        <taxon>Chrysomeloidea</taxon>
        <taxon>Chrysomelidae</taxon>
        <taxon>Galerucinae</taxon>
        <taxon>Alticini</taxon>
        <taxon>Phyllotreta</taxon>
    </lineage>
</organism>
<comment type="subcellular location">
    <subcellularLocation>
        <location evidence="1">Cell membrane</location>
    </subcellularLocation>
</comment>
<reference evidence="9" key="1">
    <citation type="submission" date="2022-01" db="EMBL/GenBank/DDBJ databases">
        <authorList>
            <person name="King R."/>
        </authorList>
    </citation>
    <scope>NUCLEOTIDE SEQUENCE</scope>
</reference>
<evidence type="ECO:0000256" key="6">
    <source>
        <dbReference type="ARBA" id="ARBA00023136"/>
    </source>
</evidence>
<accession>A0A9N9TPP4</accession>
<keyword evidence="10" id="KW-1185">Reference proteome</keyword>
<gene>
    <name evidence="9" type="ORF">PHYEVI_LOCUS8559</name>
</gene>